<evidence type="ECO:0000313" key="9">
    <source>
        <dbReference type="Proteomes" id="UP000308901"/>
    </source>
</evidence>
<evidence type="ECO:0000256" key="1">
    <source>
        <dbReference type="ARBA" id="ARBA00003293"/>
    </source>
</evidence>
<dbReference type="EMBL" id="VANU01000005">
    <property type="protein sequence ID" value="TLP36950.1"/>
    <property type="molecule type" value="Genomic_DNA"/>
</dbReference>
<evidence type="ECO:0000313" key="8">
    <source>
        <dbReference type="EMBL" id="TLP36950.1"/>
    </source>
</evidence>
<dbReference type="GO" id="GO:0004519">
    <property type="term" value="F:endonuclease activity"/>
    <property type="evidence" value="ECO:0007669"/>
    <property type="project" value="UniProtKB-KW"/>
</dbReference>
<comment type="function">
    <text evidence="1">Possible endonuclease which induces a single-strand cut and initiates DNA replication.</text>
</comment>
<evidence type="ECO:0000256" key="5">
    <source>
        <dbReference type="ARBA" id="ARBA00022759"/>
    </source>
</evidence>
<dbReference type="GO" id="GO:0006260">
    <property type="term" value="P:DNA replication"/>
    <property type="evidence" value="ECO:0007669"/>
    <property type="project" value="UniProtKB-KW"/>
</dbReference>
<keyword evidence="6" id="KW-0378">Hydrolase</keyword>
<dbReference type="AlphaFoldDB" id="A0A5R8XZI0"/>
<evidence type="ECO:0000256" key="6">
    <source>
        <dbReference type="ARBA" id="ARBA00022801"/>
    </source>
</evidence>
<dbReference type="GO" id="GO:0016787">
    <property type="term" value="F:hydrolase activity"/>
    <property type="evidence" value="ECO:0007669"/>
    <property type="project" value="UniProtKB-KW"/>
</dbReference>
<accession>A0A5R8XZI0</accession>
<organism evidence="8 9">
    <name type="scientific">Arcobacter arenosus</name>
    <dbReference type="NCBI Taxonomy" id="2576037"/>
    <lineage>
        <taxon>Bacteria</taxon>
        <taxon>Pseudomonadati</taxon>
        <taxon>Campylobacterota</taxon>
        <taxon>Epsilonproteobacteria</taxon>
        <taxon>Campylobacterales</taxon>
        <taxon>Arcobacteraceae</taxon>
        <taxon>Arcobacter</taxon>
    </lineage>
</organism>
<proteinExistence type="inferred from homology"/>
<gene>
    <name evidence="8" type="ORF">FDK22_11950</name>
</gene>
<evidence type="ECO:0000256" key="4">
    <source>
        <dbReference type="ARBA" id="ARBA00022722"/>
    </source>
</evidence>
<keyword evidence="3" id="KW-0235">DNA replication</keyword>
<dbReference type="Pfam" id="PF05840">
    <property type="entry name" value="Phage_GPA"/>
    <property type="match status" value="1"/>
</dbReference>
<reference evidence="8 9" key="1">
    <citation type="submission" date="2019-05" db="EMBL/GenBank/DDBJ databases">
        <title>Arcobacter sp. nov., isolated from sea sediment.</title>
        <authorList>
            <person name="Kim W."/>
        </authorList>
    </citation>
    <scope>NUCLEOTIDE SEQUENCE [LARGE SCALE GENOMIC DNA]</scope>
    <source>
        <strain evidence="8 9">CAU 1517</strain>
    </source>
</reference>
<protein>
    <submittedName>
        <fullName evidence="8">Replication endonuclease</fullName>
    </submittedName>
</protein>
<dbReference type="Proteomes" id="UP000308901">
    <property type="component" value="Unassembled WGS sequence"/>
</dbReference>
<sequence length="485" mass="57350">MVLITFKKVTSVKERIKMYGITRQDIQIIDTKIELQKKYLLSRHFDFGDNTKSALDFTYSANLNPKKYFAEMNNRIKSIFEYAKDLNLKPVFITLTAPSKYHKLNVNGELKINPNETAKALTQIFNKFTSLQIFRKMKKDLGHGLIYFRVYEPHKSGVPHLHAMLFLPAGYILPVKKRYKEYFTDTKRWGNNKKSIDFKYTWYNSAGGAVAYIMKYVTKTFKNENDDSTQYASYWYIKHNIRRFLCSRTLAPITIYRKIRHFFKKHSNDYLKITQLIRNNEIHRLFDDTTYSYMKFNYETGEVEDITVWQKNTDLILNSRIKTKDTFTLKYTKKDKKKPLLAIVSDFEKYAFNESLQKFVLMPVVPSLLSNYQLSHYYRILDDKPINELDLVHFGVVKNEMIKRGMFGNTVKKATFEKRQVCDIWTKEEYTHTAIVTDGYNSMSNFIEDLNIYTETKPFTNQRAVAHVPLQFSVPDEVSYDVPFI</sequence>
<comment type="similarity">
    <text evidence="2">Belongs to the phage GPA family.</text>
</comment>
<evidence type="ECO:0000259" key="7">
    <source>
        <dbReference type="Pfam" id="PF05840"/>
    </source>
</evidence>
<keyword evidence="9" id="KW-1185">Reference proteome</keyword>
<feature type="domain" description="Replication gene A protein-like" evidence="7">
    <location>
        <begin position="38"/>
        <end position="220"/>
    </location>
</feature>
<name>A0A5R8XZI0_9BACT</name>
<dbReference type="InterPro" id="IPR008766">
    <property type="entry name" value="Replication_gene_A-like"/>
</dbReference>
<keyword evidence="4" id="KW-0540">Nuclease</keyword>
<keyword evidence="5 8" id="KW-0255">Endonuclease</keyword>
<comment type="caution">
    <text evidence="8">The sequence shown here is derived from an EMBL/GenBank/DDBJ whole genome shotgun (WGS) entry which is preliminary data.</text>
</comment>
<evidence type="ECO:0000256" key="3">
    <source>
        <dbReference type="ARBA" id="ARBA00022705"/>
    </source>
</evidence>
<evidence type="ECO:0000256" key="2">
    <source>
        <dbReference type="ARBA" id="ARBA00009260"/>
    </source>
</evidence>
<dbReference type="OrthoDB" id="5334619at2"/>